<dbReference type="Pfam" id="PF19879">
    <property type="entry name" value="DUF6352"/>
    <property type="match status" value="1"/>
</dbReference>
<protein>
    <recommendedName>
        <fullName evidence="3">Type VI secretion protein</fullName>
    </recommendedName>
</protein>
<keyword evidence="2" id="KW-1185">Reference proteome</keyword>
<accession>A0ABY1Q662</accession>
<comment type="caution">
    <text evidence="1">The sequence shown here is derived from an EMBL/GenBank/DDBJ whole genome shotgun (WGS) entry which is preliminary data.</text>
</comment>
<reference evidence="1 2" key="1">
    <citation type="submission" date="2017-05" db="EMBL/GenBank/DDBJ databases">
        <authorList>
            <person name="Varghese N."/>
            <person name="Submissions S."/>
        </authorList>
    </citation>
    <scope>NUCLEOTIDE SEQUENCE [LARGE SCALE GENOMIC DNA]</scope>
    <source>
        <strain evidence="1 2">DSM 26001</strain>
    </source>
</reference>
<evidence type="ECO:0000313" key="2">
    <source>
        <dbReference type="Proteomes" id="UP001158049"/>
    </source>
</evidence>
<evidence type="ECO:0008006" key="3">
    <source>
        <dbReference type="Google" id="ProtNLM"/>
    </source>
</evidence>
<sequence length="337" mass="37819">MTTPDFWPDCGFHLAGRDAEGRLLASADFLRAWWQRPEVAPVPESLPAERALHAALLDDPLRPVTEAELAALQDPDAVDNYRVVLDWRTRLLAAPTLEAAYLALFRSTVTLPPLFINQLVQTILRGMLDGAGDPLRARAAELFFRPQKVSLHNGGILLADAATVALHETGGNFGDLGRLMAQARIRPRQLDLDVLDRGNAQRYWPRSERFDTVLDFRFGGDGLDAFCRLVEQWLHHFYRLQATLTPVRAIEDADWAWHIGLDAQATAMLNDLYQGRPLDAARQHRILSLFRMDFADSTLLQAHLAGRPVYLAAAMDEDQVLRIKPQNLLLNLPLAEN</sequence>
<evidence type="ECO:0000313" key="1">
    <source>
        <dbReference type="EMBL" id="SMP57714.1"/>
    </source>
</evidence>
<proteinExistence type="predicted"/>
<name>A0ABY1Q662_9BURK</name>
<gene>
    <name evidence="1" type="ORF">SAMN06295970_105143</name>
</gene>
<dbReference type="Proteomes" id="UP001158049">
    <property type="component" value="Unassembled WGS sequence"/>
</dbReference>
<dbReference type="EMBL" id="FXUL01000005">
    <property type="protein sequence ID" value="SMP57714.1"/>
    <property type="molecule type" value="Genomic_DNA"/>
</dbReference>
<organism evidence="1 2">
    <name type="scientific">Noviherbaspirillum suwonense</name>
    <dbReference type="NCBI Taxonomy" id="1224511"/>
    <lineage>
        <taxon>Bacteria</taxon>
        <taxon>Pseudomonadati</taxon>
        <taxon>Pseudomonadota</taxon>
        <taxon>Betaproteobacteria</taxon>
        <taxon>Burkholderiales</taxon>
        <taxon>Oxalobacteraceae</taxon>
        <taxon>Noviherbaspirillum</taxon>
    </lineage>
</organism>
<dbReference type="RefSeq" id="WP_283442007.1">
    <property type="nucleotide sequence ID" value="NZ_FXUL01000005.1"/>
</dbReference>
<dbReference type="InterPro" id="IPR045932">
    <property type="entry name" value="DUF6352"/>
</dbReference>